<dbReference type="InterPro" id="IPR028082">
    <property type="entry name" value="Peripla_BP_I"/>
</dbReference>
<feature type="domain" description="Leucine-binding protein" evidence="6">
    <location>
        <begin position="34"/>
        <end position="369"/>
    </location>
</feature>
<proteinExistence type="inferred from homology"/>
<name>A0A9D0Z5U9_9FIRM</name>
<dbReference type="InterPro" id="IPR000709">
    <property type="entry name" value="Leu_Ile_Val-bd"/>
</dbReference>
<feature type="chain" id="PRO_5038789083" evidence="5">
    <location>
        <begin position="22"/>
        <end position="383"/>
    </location>
</feature>
<evidence type="ECO:0000259" key="6">
    <source>
        <dbReference type="Pfam" id="PF13458"/>
    </source>
</evidence>
<comment type="similarity">
    <text evidence="1">Belongs to the leucine-binding protein family.</text>
</comment>
<dbReference type="EMBL" id="DVFK01000107">
    <property type="protein sequence ID" value="HIQ68383.1"/>
    <property type="molecule type" value="Genomic_DNA"/>
</dbReference>
<dbReference type="Gene3D" id="3.40.50.2300">
    <property type="match status" value="2"/>
</dbReference>
<dbReference type="PANTHER" id="PTHR30483:SF6">
    <property type="entry name" value="PERIPLASMIC BINDING PROTEIN OF ABC TRANSPORTER FOR NATURAL AMINO ACIDS"/>
    <property type="match status" value="1"/>
</dbReference>
<accession>A0A9D0Z5U9</accession>
<protein>
    <submittedName>
        <fullName evidence="7">ABC transporter substrate-binding protein</fullName>
    </submittedName>
</protein>
<dbReference type="SUPFAM" id="SSF53822">
    <property type="entry name" value="Periplasmic binding protein-like I"/>
    <property type="match status" value="1"/>
</dbReference>
<dbReference type="PRINTS" id="PR00337">
    <property type="entry name" value="LEUILEVALBP"/>
</dbReference>
<organism evidence="7 8">
    <name type="scientific">Candidatus Faecousia excrementigallinarum</name>
    <dbReference type="NCBI Taxonomy" id="2840806"/>
    <lineage>
        <taxon>Bacteria</taxon>
        <taxon>Bacillati</taxon>
        <taxon>Bacillota</taxon>
        <taxon>Clostridia</taxon>
        <taxon>Eubacteriales</taxon>
        <taxon>Oscillospiraceae</taxon>
        <taxon>Faecousia</taxon>
    </lineage>
</organism>
<evidence type="ECO:0000256" key="4">
    <source>
        <dbReference type="ARBA" id="ARBA00022970"/>
    </source>
</evidence>
<evidence type="ECO:0000256" key="2">
    <source>
        <dbReference type="ARBA" id="ARBA00022448"/>
    </source>
</evidence>
<reference evidence="7" key="1">
    <citation type="submission" date="2020-10" db="EMBL/GenBank/DDBJ databases">
        <authorList>
            <person name="Gilroy R."/>
        </authorList>
    </citation>
    <scope>NUCLEOTIDE SEQUENCE</scope>
    <source>
        <strain evidence="7">13361</strain>
    </source>
</reference>
<reference evidence="7" key="2">
    <citation type="journal article" date="2021" name="PeerJ">
        <title>Extensive microbial diversity within the chicken gut microbiome revealed by metagenomics and culture.</title>
        <authorList>
            <person name="Gilroy R."/>
            <person name="Ravi A."/>
            <person name="Getino M."/>
            <person name="Pursley I."/>
            <person name="Horton D.L."/>
            <person name="Alikhan N.F."/>
            <person name="Baker D."/>
            <person name="Gharbi K."/>
            <person name="Hall N."/>
            <person name="Watson M."/>
            <person name="Adriaenssens E.M."/>
            <person name="Foster-Nyarko E."/>
            <person name="Jarju S."/>
            <person name="Secka A."/>
            <person name="Antonio M."/>
            <person name="Oren A."/>
            <person name="Chaudhuri R.R."/>
            <person name="La Ragione R."/>
            <person name="Hildebrand F."/>
            <person name="Pallen M.J."/>
        </authorList>
    </citation>
    <scope>NUCLEOTIDE SEQUENCE</scope>
    <source>
        <strain evidence="7">13361</strain>
    </source>
</reference>
<dbReference type="AlphaFoldDB" id="A0A9D0Z5U9"/>
<keyword evidence="3 5" id="KW-0732">Signal</keyword>
<comment type="caution">
    <text evidence="7">The sequence shown here is derived from an EMBL/GenBank/DDBJ whole genome shotgun (WGS) entry which is preliminary data.</text>
</comment>
<evidence type="ECO:0000256" key="3">
    <source>
        <dbReference type="ARBA" id="ARBA00022729"/>
    </source>
</evidence>
<keyword evidence="4" id="KW-0029">Amino-acid transport</keyword>
<dbReference type="Pfam" id="PF13458">
    <property type="entry name" value="Peripla_BP_6"/>
    <property type="match status" value="1"/>
</dbReference>
<dbReference type="InterPro" id="IPR028081">
    <property type="entry name" value="Leu-bd"/>
</dbReference>
<dbReference type="PANTHER" id="PTHR30483">
    <property type="entry name" value="LEUCINE-SPECIFIC-BINDING PROTEIN"/>
    <property type="match status" value="1"/>
</dbReference>
<gene>
    <name evidence="7" type="ORF">IAB74_07755</name>
</gene>
<feature type="signal peptide" evidence="5">
    <location>
        <begin position="1"/>
        <end position="21"/>
    </location>
</feature>
<keyword evidence="2" id="KW-0813">Transport</keyword>
<dbReference type="Proteomes" id="UP000886796">
    <property type="component" value="Unassembled WGS sequence"/>
</dbReference>
<evidence type="ECO:0000313" key="7">
    <source>
        <dbReference type="EMBL" id="HIQ68383.1"/>
    </source>
</evidence>
<sequence length="383" mass="40302">MKKVFAFVMAACMAATMFVGCAPKKGNEEASTVIKVGTSGPLTGGNAMYGNAVANGLKLAFEEINAKGGLKFEVNAQDDEGDTEKAVNAYKNLKDWGMQIMAGPTTSGAAAATAAECAADRVFMMTPSASDVSVIAAGDNVFQICFTDPNQGVGSAQYIAEHNLGTAIGVIYDSSNPYSAGIYEKFQEKAEELGLNVVAVEAFTEDNKADLTTQVTKCQSAGCDLVFLPIYAAEATQVLTYADKIGYTPKFFGCDGLDGILAVEGFDPALAEGVMLLTPFDATATDEKTQNFVKNYTDKFGIAPNQFAADAYDVAYVIAAACEAGKVTPEMSAEEVCTILMEQVLSMSFDGITGEGMQWSEDGAVSKEPKAVKIENGVYVGIE</sequence>
<evidence type="ECO:0000256" key="1">
    <source>
        <dbReference type="ARBA" id="ARBA00010062"/>
    </source>
</evidence>
<evidence type="ECO:0000313" key="8">
    <source>
        <dbReference type="Proteomes" id="UP000886796"/>
    </source>
</evidence>
<evidence type="ECO:0000256" key="5">
    <source>
        <dbReference type="SAM" id="SignalP"/>
    </source>
</evidence>
<dbReference type="PROSITE" id="PS51257">
    <property type="entry name" value="PROKAR_LIPOPROTEIN"/>
    <property type="match status" value="1"/>
</dbReference>
<dbReference type="InterPro" id="IPR051010">
    <property type="entry name" value="BCAA_transport"/>
</dbReference>
<dbReference type="GO" id="GO:0006865">
    <property type="term" value="P:amino acid transport"/>
    <property type="evidence" value="ECO:0007669"/>
    <property type="project" value="UniProtKB-KW"/>
</dbReference>